<dbReference type="OrthoDB" id="3437016at2759"/>
<evidence type="ECO:0000259" key="7">
    <source>
        <dbReference type="PROSITE" id="PS50850"/>
    </source>
</evidence>
<feature type="transmembrane region" description="Helical" evidence="6">
    <location>
        <begin position="185"/>
        <end position="206"/>
    </location>
</feature>
<feature type="transmembrane region" description="Helical" evidence="6">
    <location>
        <begin position="288"/>
        <end position="308"/>
    </location>
</feature>
<evidence type="ECO:0000256" key="6">
    <source>
        <dbReference type="SAM" id="Phobius"/>
    </source>
</evidence>
<feature type="transmembrane region" description="Helical" evidence="6">
    <location>
        <begin position="117"/>
        <end position="140"/>
    </location>
</feature>
<evidence type="ECO:0000313" key="9">
    <source>
        <dbReference type="Proteomes" id="UP000245609"/>
    </source>
</evidence>
<reference evidence="8 9" key="1">
    <citation type="journal article" date="2018" name="MBio">
        <title>Comparative Genomics Reveals the Core Gene Toolbox for the Fungus-Insect Symbiosis.</title>
        <authorList>
            <person name="Wang Y."/>
            <person name="Stata M."/>
            <person name="Wang W."/>
            <person name="Stajich J.E."/>
            <person name="White M.M."/>
            <person name="Moncalvo J.M."/>
        </authorList>
    </citation>
    <scope>NUCLEOTIDE SEQUENCE [LARGE SCALE GENOMIC DNA]</scope>
    <source>
        <strain evidence="8 9">SC-DP-2</strain>
    </source>
</reference>
<gene>
    <name evidence="8" type="ORF">BB560_007212</name>
</gene>
<dbReference type="AlphaFoldDB" id="A0A2T9XXX3"/>
<feature type="compositionally biased region" description="Polar residues" evidence="5">
    <location>
        <begin position="553"/>
        <end position="573"/>
    </location>
</feature>
<dbReference type="InterPro" id="IPR036259">
    <property type="entry name" value="MFS_trans_sf"/>
</dbReference>
<proteinExistence type="predicted"/>
<dbReference type="SUPFAM" id="SSF103473">
    <property type="entry name" value="MFS general substrate transporter"/>
    <property type="match status" value="1"/>
</dbReference>
<evidence type="ECO:0000256" key="4">
    <source>
        <dbReference type="ARBA" id="ARBA00023136"/>
    </source>
</evidence>
<dbReference type="InterPro" id="IPR020846">
    <property type="entry name" value="MFS_dom"/>
</dbReference>
<feature type="transmembrane region" description="Helical" evidence="6">
    <location>
        <begin position="328"/>
        <end position="348"/>
    </location>
</feature>
<keyword evidence="2 6" id="KW-0812">Transmembrane</keyword>
<name>A0A2T9XXX3_9FUNG</name>
<feature type="compositionally biased region" description="Basic and acidic residues" evidence="5">
    <location>
        <begin position="526"/>
        <end position="552"/>
    </location>
</feature>
<evidence type="ECO:0000256" key="3">
    <source>
        <dbReference type="ARBA" id="ARBA00022989"/>
    </source>
</evidence>
<dbReference type="PROSITE" id="PS50850">
    <property type="entry name" value="MFS"/>
    <property type="match status" value="1"/>
</dbReference>
<accession>A0A2T9XXX3</accession>
<dbReference type="GO" id="GO:0022857">
    <property type="term" value="F:transmembrane transporter activity"/>
    <property type="evidence" value="ECO:0007669"/>
    <property type="project" value="InterPro"/>
</dbReference>
<feature type="domain" description="Major facilitator superfamily (MFS) profile" evidence="7">
    <location>
        <begin position="19"/>
        <end position="518"/>
    </location>
</feature>
<feature type="transmembrane region" description="Helical" evidence="6">
    <location>
        <begin position="152"/>
        <end position="173"/>
    </location>
</feature>
<dbReference type="Pfam" id="PF07690">
    <property type="entry name" value="MFS_1"/>
    <property type="match status" value="1"/>
</dbReference>
<keyword evidence="4 6" id="KW-0472">Membrane</keyword>
<feature type="transmembrane region" description="Helical" evidence="6">
    <location>
        <begin position="27"/>
        <end position="47"/>
    </location>
</feature>
<feature type="transmembrane region" description="Helical" evidence="6">
    <location>
        <begin position="93"/>
        <end position="111"/>
    </location>
</feature>
<feature type="transmembrane region" description="Helical" evidence="6">
    <location>
        <begin position="246"/>
        <end position="267"/>
    </location>
</feature>
<sequence length="587" mass="64409">METKPDYPESEASSSSSYYHSASKVKIFFMVFTLSILSWVSTLNSTVSSTTIEPIGLELGTNNLQWVSHSYMLTNTALQPVWGKLSDYFGRLILLKIAIYVFMIGSMVVAFSNTLSVLIVGRTIMGVASGVLQVIAIVILSDLIPIRQRGKYLGFMSAANLFGMSLGPLWGAIISKSIGWRWTAVLNVPILFIASNMVLFFIFIPAPPGSFKKKVVRIDFLGIILAVLAAGVFLAAFDIIGGVQRLPSILSIIFVVIGVVLAIVFIINEKKTKKDPLISYKVLQEHNVWIGFLSAIATGVVIYATLFTLPSFYRVITRNPDLAAEAKIWPWTVGVVISTVVCGISMTVYGNYKPYLVIGGIMMICGLTWLSLVNPGSNLIHSYLGSFLIGLGIGFRVPSVTIEAQCVVKYQDLASTTALINFARNVGGVIGMTSANQMLKYRFMDKVSTLAKENPEWESQLLLVSEGIISALWQVEDEEVKEKTLEAFAKTVNFIFYYCIFFSCIGFVLSLVTKKVKLLDEFDSDESHAPDLEQSKDEESVVGDEVKNKSETVEPNTVLDSTKGSSPTETIVVSPTKLAKHETVTES</sequence>
<dbReference type="STRING" id="133381.A0A2T9XXX3"/>
<dbReference type="GO" id="GO:0005886">
    <property type="term" value="C:plasma membrane"/>
    <property type="evidence" value="ECO:0007669"/>
    <property type="project" value="TreeGrafter"/>
</dbReference>
<dbReference type="PANTHER" id="PTHR23501">
    <property type="entry name" value="MAJOR FACILITATOR SUPERFAMILY"/>
    <property type="match status" value="1"/>
</dbReference>
<evidence type="ECO:0000256" key="5">
    <source>
        <dbReference type="SAM" id="MobiDB-lite"/>
    </source>
</evidence>
<evidence type="ECO:0000313" key="8">
    <source>
        <dbReference type="EMBL" id="PVU84928.1"/>
    </source>
</evidence>
<feature type="transmembrane region" description="Helical" evidence="6">
    <location>
        <begin position="218"/>
        <end position="240"/>
    </location>
</feature>
<dbReference type="Gene3D" id="1.20.1250.20">
    <property type="entry name" value="MFS general substrate transporter like domains"/>
    <property type="match status" value="2"/>
</dbReference>
<protein>
    <recommendedName>
        <fullName evidence="7">Major facilitator superfamily (MFS) profile domain-containing protein</fullName>
    </recommendedName>
</protein>
<dbReference type="EMBL" id="MBFS01003777">
    <property type="protein sequence ID" value="PVU84928.1"/>
    <property type="molecule type" value="Genomic_DNA"/>
</dbReference>
<keyword evidence="9" id="KW-1185">Reference proteome</keyword>
<feature type="region of interest" description="Disordered" evidence="5">
    <location>
        <begin position="526"/>
        <end position="587"/>
    </location>
</feature>
<comment type="subcellular location">
    <subcellularLocation>
        <location evidence="1">Membrane</location>
        <topology evidence="1">Multi-pass membrane protein</topology>
    </subcellularLocation>
</comment>
<feature type="transmembrane region" description="Helical" evidence="6">
    <location>
        <begin position="494"/>
        <end position="512"/>
    </location>
</feature>
<dbReference type="InterPro" id="IPR011701">
    <property type="entry name" value="MFS"/>
</dbReference>
<evidence type="ECO:0000256" key="1">
    <source>
        <dbReference type="ARBA" id="ARBA00004141"/>
    </source>
</evidence>
<dbReference type="PANTHER" id="PTHR23501:SF109">
    <property type="entry name" value="MAJOR FACILITATOR SUPERFAMILY (MFS) PROFILE DOMAIN-CONTAINING PROTEIN-RELATED"/>
    <property type="match status" value="1"/>
</dbReference>
<keyword evidence="3 6" id="KW-1133">Transmembrane helix</keyword>
<organism evidence="8 9">
    <name type="scientific">Smittium megazygosporum</name>
    <dbReference type="NCBI Taxonomy" id="133381"/>
    <lineage>
        <taxon>Eukaryota</taxon>
        <taxon>Fungi</taxon>
        <taxon>Fungi incertae sedis</taxon>
        <taxon>Zoopagomycota</taxon>
        <taxon>Kickxellomycotina</taxon>
        <taxon>Harpellomycetes</taxon>
        <taxon>Harpellales</taxon>
        <taxon>Legeriomycetaceae</taxon>
        <taxon>Smittium</taxon>
    </lineage>
</organism>
<feature type="transmembrane region" description="Helical" evidence="6">
    <location>
        <begin position="355"/>
        <end position="373"/>
    </location>
</feature>
<dbReference type="Proteomes" id="UP000245609">
    <property type="component" value="Unassembled WGS sequence"/>
</dbReference>
<comment type="caution">
    <text evidence="8">The sequence shown here is derived from an EMBL/GenBank/DDBJ whole genome shotgun (WGS) entry which is preliminary data.</text>
</comment>
<evidence type="ECO:0000256" key="2">
    <source>
        <dbReference type="ARBA" id="ARBA00022692"/>
    </source>
</evidence>